<reference evidence="1 2" key="1">
    <citation type="submission" date="2017-06" db="EMBL/GenBank/DDBJ databases">
        <title>Genome of Fusarium nygamai isolate CS10214.</title>
        <authorList>
            <person name="Gardiner D.M."/>
            <person name="Obanor F."/>
            <person name="Kazan K."/>
        </authorList>
    </citation>
    <scope>NUCLEOTIDE SEQUENCE [LARGE SCALE GENOMIC DNA]</scope>
    <source>
        <strain evidence="1 2">CS10214</strain>
    </source>
</reference>
<organism evidence="1 2">
    <name type="scientific">Gibberella nygamai</name>
    <name type="common">Bean root rot disease fungus</name>
    <name type="synonym">Fusarium nygamai</name>
    <dbReference type="NCBI Taxonomy" id="42673"/>
    <lineage>
        <taxon>Eukaryota</taxon>
        <taxon>Fungi</taxon>
        <taxon>Dikarya</taxon>
        <taxon>Ascomycota</taxon>
        <taxon>Pezizomycotina</taxon>
        <taxon>Sordariomycetes</taxon>
        <taxon>Hypocreomycetidae</taxon>
        <taxon>Hypocreales</taxon>
        <taxon>Nectriaceae</taxon>
        <taxon>Fusarium</taxon>
        <taxon>Fusarium fujikuroi species complex</taxon>
    </lineage>
</organism>
<dbReference type="OrthoDB" id="10347688at2759"/>
<dbReference type="EMBL" id="MTQA01000090">
    <property type="protein sequence ID" value="PNP79474.1"/>
    <property type="molecule type" value="Genomic_DNA"/>
</dbReference>
<gene>
    <name evidence="1" type="ORF">FNYG_07090</name>
</gene>
<proteinExistence type="predicted"/>
<dbReference type="AlphaFoldDB" id="A0A2K0WB13"/>
<evidence type="ECO:0000313" key="2">
    <source>
        <dbReference type="Proteomes" id="UP000236664"/>
    </source>
</evidence>
<dbReference type="Proteomes" id="UP000236664">
    <property type="component" value="Unassembled WGS sequence"/>
</dbReference>
<protein>
    <submittedName>
        <fullName evidence="1">Uncharacterized protein</fullName>
    </submittedName>
</protein>
<comment type="caution">
    <text evidence="1">The sequence shown here is derived from an EMBL/GenBank/DDBJ whole genome shotgun (WGS) entry which is preliminary data.</text>
</comment>
<accession>A0A2K0WB13</accession>
<keyword evidence="2" id="KW-1185">Reference proteome</keyword>
<name>A0A2K0WB13_GIBNY</name>
<evidence type="ECO:0000313" key="1">
    <source>
        <dbReference type="EMBL" id="PNP79474.1"/>
    </source>
</evidence>
<sequence length="103" mass="12090">MTENAGRVRFVDDDVAVCWKSPFDAFDNLFERSNITIHAVNTFNKNKNRFLTPNSTQNIIKTPFPMYTIMLKRYPPSRATQSHPIMSTRMNKLIIHHNIPRLR</sequence>